<feature type="region of interest" description="Disordered" evidence="1">
    <location>
        <begin position="18"/>
        <end position="37"/>
    </location>
</feature>
<dbReference type="GeneID" id="54411477"/>
<keyword evidence="4" id="KW-1185">Reference proteome</keyword>
<name>A0A6A5ZV79_9PLEO</name>
<protein>
    <submittedName>
        <fullName evidence="3">Uncharacterized protein</fullName>
    </submittedName>
</protein>
<sequence length="143" mass="15936">MPKRYCVAPIQSGILTRKHTTPNDGWEPTQDEPAFSSQNVSPRRFRAHIVKTKLAWTTDRKLLSHTFRMDQVLPNMYFCVWDIIYATGFVVVGICSMKIVGYMFSADVTAETVVLVIATSATIYVLPDASNIPAVVQQQPSAA</sequence>
<keyword evidence="2" id="KW-0472">Membrane</keyword>
<evidence type="ECO:0000313" key="4">
    <source>
        <dbReference type="Proteomes" id="UP000799771"/>
    </source>
</evidence>
<feature type="transmembrane region" description="Helical" evidence="2">
    <location>
        <begin position="75"/>
        <end position="96"/>
    </location>
</feature>
<proteinExistence type="predicted"/>
<feature type="transmembrane region" description="Helical" evidence="2">
    <location>
        <begin position="108"/>
        <end position="126"/>
    </location>
</feature>
<keyword evidence="2" id="KW-0812">Transmembrane</keyword>
<evidence type="ECO:0000256" key="1">
    <source>
        <dbReference type="SAM" id="MobiDB-lite"/>
    </source>
</evidence>
<accession>A0A6A5ZV79</accession>
<evidence type="ECO:0000256" key="2">
    <source>
        <dbReference type="SAM" id="Phobius"/>
    </source>
</evidence>
<evidence type="ECO:0000313" key="3">
    <source>
        <dbReference type="EMBL" id="KAF2123622.1"/>
    </source>
</evidence>
<reference evidence="3" key="1">
    <citation type="journal article" date="2020" name="Stud. Mycol.">
        <title>101 Dothideomycetes genomes: a test case for predicting lifestyles and emergence of pathogens.</title>
        <authorList>
            <person name="Haridas S."/>
            <person name="Albert R."/>
            <person name="Binder M."/>
            <person name="Bloem J."/>
            <person name="Labutti K."/>
            <person name="Salamov A."/>
            <person name="Andreopoulos B."/>
            <person name="Baker S."/>
            <person name="Barry K."/>
            <person name="Bills G."/>
            <person name="Bluhm B."/>
            <person name="Cannon C."/>
            <person name="Castanera R."/>
            <person name="Culley D."/>
            <person name="Daum C."/>
            <person name="Ezra D."/>
            <person name="Gonzalez J."/>
            <person name="Henrissat B."/>
            <person name="Kuo A."/>
            <person name="Liang C."/>
            <person name="Lipzen A."/>
            <person name="Lutzoni F."/>
            <person name="Magnuson J."/>
            <person name="Mondo S."/>
            <person name="Nolan M."/>
            <person name="Ohm R."/>
            <person name="Pangilinan J."/>
            <person name="Park H.-J."/>
            <person name="Ramirez L."/>
            <person name="Alfaro M."/>
            <person name="Sun H."/>
            <person name="Tritt A."/>
            <person name="Yoshinaga Y."/>
            <person name="Zwiers L.-H."/>
            <person name="Turgeon B."/>
            <person name="Goodwin S."/>
            <person name="Spatafora J."/>
            <person name="Crous P."/>
            <person name="Grigoriev I."/>
        </authorList>
    </citation>
    <scope>NUCLEOTIDE SEQUENCE</scope>
    <source>
        <strain evidence="3">CBS 119687</strain>
    </source>
</reference>
<organism evidence="3 4">
    <name type="scientific">Dothidotthia symphoricarpi CBS 119687</name>
    <dbReference type="NCBI Taxonomy" id="1392245"/>
    <lineage>
        <taxon>Eukaryota</taxon>
        <taxon>Fungi</taxon>
        <taxon>Dikarya</taxon>
        <taxon>Ascomycota</taxon>
        <taxon>Pezizomycotina</taxon>
        <taxon>Dothideomycetes</taxon>
        <taxon>Pleosporomycetidae</taxon>
        <taxon>Pleosporales</taxon>
        <taxon>Dothidotthiaceae</taxon>
        <taxon>Dothidotthia</taxon>
    </lineage>
</organism>
<keyword evidence="2" id="KW-1133">Transmembrane helix</keyword>
<gene>
    <name evidence="3" type="ORF">P153DRAFT_391348</name>
</gene>
<dbReference type="EMBL" id="ML977524">
    <property type="protein sequence ID" value="KAF2123622.1"/>
    <property type="molecule type" value="Genomic_DNA"/>
</dbReference>
<dbReference type="AlphaFoldDB" id="A0A6A5ZV79"/>
<dbReference type="Proteomes" id="UP000799771">
    <property type="component" value="Unassembled WGS sequence"/>
</dbReference>
<dbReference type="RefSeq" id="XP_033518016.1">
    <property type="nucleotide sequence ID" value="XM_033671045.1"/>
</dbReference>